<dbReference type="Proteomes" id="UP001320159">
    <property type="component" value="Unassembled WGS sequence"/>
</dbReference>
<reference evidence="2 3" key="1">
    <citation type="submission" date="2017-11" db="EMBL/GenBank/DDBJ databases">
        <title>Isolation and Characterization of Family Methanocellaceae Species from Potential Methane Hydrate Area Offshore Southwestern Taiwan.</title>
        <authorList>
            <person name="Zhang W.-L."/>
            <person name="Chen W.-C."/>
            <person name="Lai M.-C."/>
            <person name="Chen S.-C."/>
        </authorList>
    </citation>
    <scope>NUCLEOTIDE SEQUENCE [LARGE SCALE GENOMIC DNA]</scope>
    <source>
        <strain evidence="2 3">CWC-04</strain>
    </source>
</reference>
<dbReference type="InterPro" id="IPR017900">
    <property type="entry name" value="4Fe4S_Fe_S_CS"/>
</dbReference>
<protein>
    <submittedName>
        <fullName evidence="2">Ferredoxin</fullName>
    </submittedName>
</protein>
<feature type="domain" description="4Fe-4S ferredoxin-type" evidence="1">
    <location>
        <begin position="65"/>
        <end position="84"/>
    </location>
</feature>
<dbReference type="AlphaFoldDB" id="A0AAP2REY4"/>
<evidence type="ECO:0000259" key="1">
    <source>
        <dbReference type="PROSITE" id="PS51379"/>
    </source>
</evidence>
<dbReference type="RefSeq" id="WP_230742162.1">
    <property type="nucleotide sequence ID" value="NZ_PGCK01000007.1"/>
</dbReference>
<keyword evidence="3" id="KW-1185">Reference proteome</keyword>
<dbReference type="SUPFAM" id="SSF54862">
    <property type="entry name" value="4Fe-4S ferredoxins"/>
    <property type="match status" value="1"/>
</dbReference>
<dbReference type="Pfam" id="PF00037">
    <property type="entry name" value="Fer4"/>
    <property type="match status" value="1"/>
</dbReference>
<accession>A0AAP2REY4</accession>
<dbReference type="EMBL" id="PGCK01000007">
    <property type="protein sequence ID" value="MCD1295310.1"/>
    <property type="molecule type" value="Genomic_DNA"/>
</dbReference>
<proteinExistence type="predicted"/>
<comment type="caution">
    <text evidence="2">The sequence shown here is derived from an EMBL/GenBank/DDBJ whole genome shotgun (WGS) entry which is preliminary data.</text>
</comment>
<sequence>MLPSYLKKIEDNKLVIEQKLLTTKSNLVVDLDRCTGCGVCIDACPEEAVSEGPLGAVNRGKAQTSKVDVDPKKCSYCGVCTILC</sequence>
<dbReference type="InterPro" id="IPR017896">
    <property type="entry name" value="4Fe4S_Fe-S-bd"/>
</dbReference>
<dbReference type="Gene3D" id="3.30.70.20">
    <property type="match status" value="2"/>
</dbReference>
<evidence type="ECO:0000313" key="2">
    <source>
        <dbReference type="EMBL" id="MCD1295310.1"/>
    </source>
</evidence>
<evidence type="ECO:0000313" key="3">
    <source>
        <dbReference type="Proteomes" id="UP001320159"/>
    </source>
</evidence>
<organism evidence="2 3">
    <name type="scientific">Methanooceanicella nereidis</name>
    <dbReference type="NCBI Taxonomy" id="2052831"/>
    <lineage>
        <taxon>Archaea</taxon>
        <taxon>Methanobacteriati</taxon>
        <taxon>Methanobacteriota</taxon>
        <taxon>Stenosarchaea group</taxon>
        <taxon>Methanomicrobia</taxon>
        <taxon>Methanocellales</taxon>
        <taxon>Methanocellaceae</taxon>
        <taxon>Methanooceanicella</taxon>
    </lineage>
</organism>
<dbReference type="PROSITE" id="PS51379">
    <property type="entry name" value="4FE4S_FER_2"/>
    <property type="match status" value="2"/>
</dbReference>
<feature type="non-terminal residue" evidence="2">
    <location>
        <position position="84"/>
    </location>
</feature>
<name>A0AAP2REY4_9EURY</name>
<dbReference type="PROSITE" id="PS00198">
    <property type="entry name" value="4FE4S_FER_1"/>
    <property type="match status" value="1"/>
</dbReference>
<feature type="domain" description="4Fe-4S ferredoxin-type" evidence="1">
    <location>
        <begin position="25"/>
        <end position="54"/>
    </location>
</feature>
<gene>
    <name evidence="2" type="ORF">CUJ83_09890</name>
</gene>
<dbReference type="GO" id="GO:0016491">
    <property type="term" value="F:oxidoreductase activity"/>
    <property type="evidence" value="ECO:0007669"/>
    <property type="project" value="UniProtKB-ARBA"/>
</dbReference>